<evidence type="ECO:0000256" key="1">
    <source>
        <dbReference type="ARBA" id="ARBA00023015"/>
    </source>
</evidence>
<feature type="domain" description="HTH gntR-type" evidence="4">
    <location>
        <begin position="9"/>
        <end position="77"/>
    </location>
</feature>
<evidence type="ECO:0000259" key="4">
    <source>
        <dbReference type="PROSITE" id="PS50949"/>
    </source>
</evidence>
<keyword evidence="2" id="KW-0238">DNA-binding</keyword>
<dbReference type="PROSITE" id="PS50949">
    <property type="entry name" value="HTH_GNTR"/>
    <property type="match status" value="1"/>
</dbReference>
<dbReference type="InterPro" id="IPR036390">
    <property type="entry name" value="WH_DNA-bd_sf"/>
</dbReference>
<dbReference type="SUPFAM" id="SSF46785">
    <property type="entry name" value="Winged helix' DNA-binding domain"/>
    <property type="match status" value="1"/>
</dbReference>
<dbReference type="SMART" id="SM00345">
    <property type="entry name" value="HTH_GNTR"/>
    <property type="match status" value="1"/>
</dbReference>
<dbReference type="Proteomes" id="UP000824124">
    <property type="component" value="Unassembled WGS sequence"/>
</dbReference>
<organism evidence="5 6">
    <name type="scientific">Candidatus Avidehalobacter gallistercoris</name>
    <dbReference type="NCBI Taxonomy" id="2840694"/>
    <lineage>
        <taxon>Bacteria</taxon>
        <taxon>Bacillati</taxon>
        <taxon>Bacillota</taxon>
        <taxon>Clostridia</taxon>
        <taxon>Eubacteriales</taxon>
        <taxon>Peptococcaceae</taxon>
        <taxon>Peptococcaceae incertae sedis</taxon>
        <taxon>Candidatus Avidehalobacter</taxon>
    </lineage>
</organism>
<evidence type="ECO:0000313" key="6">
    <source>
        <dbReference type="Proteomes" id="UP000824124"/>
    </source>
</evidence>
<dbReference type="AlphaFoldDB" id="A0A9D1KY55"/>
<evidence type="ECO:0000256" key="3">
    <source>
        <dbReference type="ARBA" id="ARBA00023163"/>
    </source>
</evidence>
<comment type="caution">
    <text evidence="5">The sequence shown here is derived from an EMBL/GenBank/DDBJ whole genome shotgun (WGS) entry which is preliminary data.</text>
</comment>
<keyword evidence="3" id="KW-0804">Transcription</keyword>
<dbReference type="InterPro" id="IPR036388">
    <property type="entry name" value="WH-like_DNA-bd_sf"/>
</dbReference>
<sequence length="128" mass="14070">MAWSFDAGRPIYLQLVEHIQQKILNGEYQPGEKLPSVRDLAAEAAVNPNTMQKALSELERGGLVFAQRTSGRFITDDAAKIRRLRQAAALAIARRFLADLNQLGITPNEAAALLDAAQTSYTRSDDSE</sequence>
<dbReference type="InterPro" id="IPR000524">
    <property type="entry name" value="Tscrpt_reg_HTH_GntR"/>
</dbReference>
<reference evidence="5" key="2">
    <citation type="journal article" date="2021" name="PeerJ">
        <title>Extensive microbial diversity within the chicken gut microbiome revealed by metagenomics and culture.</title>
        <authorList>
            <person name="Gilroy R."/>
            <person name="Ravi A."/>
            <person name="Getino M."/>
            <person name="Pursley I."/>
            <person name="Horton D.L."/>
            <person name="Alikhan N.F."/>
            <person name="Baker D."/>
            <person name="Gharbi K."/>
            <person name="Hall N."/>
            <person name="Watson M."/>
            <person name="Adriaenssens E.M."/>
            <person name="Foster-Nyarko E."/>
            <person name="Jarju S."/>
            <person name="Secka A."/>
            <person name="Antonio M."/>
            <person name="Oren A."/>
            <person name="Chaudhuri R.R."/>
            <person name="La Ragione R."/>
            <person name="Hildebrand F."/>
            <person name="Pallen M.J."/>
        </authorList>
    </citation>
    <scope>NUCLEOTIDE SEQUENCE</scope>
    <source>
        <strain evidence="5">2830</strain>
    </source>
</reference>
<protein>
    <submittedName>
        <fullName evidence="5">GntR family transcriptional regulator</fullName>
    </submittedName>
</protein>
<dbReference type="GO" id="GO:0003700">
    <property type="term" value="F:DNA-binding transcription factor activity"/>
    <property type="evidence" value="ECO:0007669"/>
    <property type="project" value="InterPro"/>
</dbReference>
<gene>
    <name evidence="5" type="ORF">IAB00_01855</name>
</gene>
<dbReference type="PANTHER" id="PTHR38445:SF6">
    <property type="entry name" value="GNTR-FAMILY TRANSCRIPTIONAL REGULATOR"/>
    <property type="match status" value="1"/>
</dbReference>
<evidence type="ECO:0000256" key="2">
    <source>
        <dbReference type="ARBA" id="ARBA00023125"/>
    </source>
</evidence>
<dbReference type="Pfam" id="PF00392">
    <property type="entry name" value="GntR"/>
    <property type="match status" value="1"/>
</dbReference>
<dbReference type="GO" id="GO:0003677">
    <property type="term" value="F:DNA binding"/>
    <property type="evidence" value="ECO:0007669"/>
    <property type="project" value="UniProtKB-KW"/>
</dbReference>
<reference evidence="5" key="1">
    <citation type="submission" date="2020-10" db="EMBL/GenBank/DDBJ databases">
        <authorList>
            <person name="Gilroy R."/>
        </authorList>
    </citation>
    <scope>NUCLEOTIDE SEQUENCE</scope>
    <source>
        <strain evidence="5">2830</strain>
    </source>
</reference>
<name>A0A9D1KY55_9FIRM</name>
<keyword evidence="1" id="KW-0805">Transcription regulation</keyword>
<dbReference type="PANTHER" id="PTHR38445">
    <property type="entry name" value="HTH-TYPE TRANSCRIPTIONAL REPRESSOR YTRA"/>
    <property type="match status" value="1"/>
</dbReference>
<dbReference type="EMBL" id="DVMH01000012">
    <property type="protein sequence ID" value="HIU09989.1"/>
    <property type="molecule type" value="Genomic_DNA"/>
</dbReference>
<evidence type="ECO:0000313" key="5">
    <source>
        <dbReference type="EMBL" id="HIU09989.1"/>
    </source>
</evidence>
<dbReference type="Gene3D" id="1.10.10.10">
    <property type="entry name" value="Winged helix-like DNA-binding domain superfamily/Winged helix DNA-binding domain"/>
    <property type="match status" value="1"/>
</dbReference>
<proteinExistence type="predicted"/>
<dbReference type="CDD" id="cd07377">
    <property type="entry name" value="WHTH_GntR"/>
    <property type="match status" value="1"/>
</dbReference>
<accession>A0A9D1KY55</accession>